<dbReference type="GO" id="GO:0005737">
    <property type="term" value="C:cytoplasm"/>
    <property type="evidence" value="ECO:0007669"/>
    <property type="project" value="UniProtKB-SubCell"/>
</dbReference>
<evidence type="ECO:0000313" key="11">
    <source>
        <dbReference type="RefSeq" id="XP_022323203.1"/>
    </source>
</evidence>
<feature type="compositionally biased region" description="Polar residues" evidence="9">
    <location>
        <begin position="170"/>
        <end position="184"/>
    </location>
</feature>
<dbReference type="KEGG" id="cvn:111124552"/>
<name>A0A8B8D520_CRAVI</name>
<protein>
    <recommendedName>
        <fullName evidence="5">Microtubule-associated protein Jupiter</fullName>
    </recommendedName>
</protein>
<dbReference type="Proteomes" id="UP000694844">
    <property type="component" value="Chromosome 3"/>
</dbReference>
<evidence type="ECO:0000256" key="8">
    <source>
        <dbReference type="ARBA" id="ARBA00023242"/>
    </source>
</evidence>
<dbReference type="OrthoDB" id="10071234at2759"/>
<comment type="subcellular location">
    <subcellularLocation>
        <location evidence="3">Cytoplasm</location>
    </subcellularLocation>
    <subcellularLocation>
        <location evidence="2">Nucleus</location>
    </subcellularLocation>
</comment>
<feature type="compositionally biased region" description="Basic and acidic residues" evidence="9">
    <location>
        <begin position="113"/>
        <end position="123"/>
    </location>
</feature>
<dbReference type="PANTHER" id="PTHR34930">
    <property type="entry name" value="GEO05313P1"/>
    <property type="match status" value="1"/>
</dbReference>
<organism evidence="10 11">
    <name type="scientific">Crassostrea virginica</name>
    <name type="common">Eastern oyster</name>
    <dbReference type="NCBI Taxonomy" id="6565"/>
    <lineage>
        <taxon>Eukaryota</taxon>
        <taxon>Metazoa</taxon>
        <taxon>Spiralia</taxon>
        <taxon>Lophotrochozoa</taxon>
        <taxon>Mollusca</taxon>
        <taxon>Bivalvia</taxon>
        <taxon>Autobranchia</taxon>
        <taxon>Pteriomorphia</taxon>
        <taxon>Ostreida</taxon>
        <taxon>Ostreoidea</taxon>
        <taxon>Ostreidae</taxon>
        <taxon>Crassostrea</taxon>
    </lineage>
</organism>
<feature type="compositionally biased region" description="Basic and acidic residues" evidence="9">
    <location>
        <begin position="93"/>
        <end position="104"/>
    </location>
</feature>
<keyword evidence="6" id="KW-0963">Cytoplasm</keyword>
<feature type="region of interest" description="Disordered" evidence="9">
    <location>
        <begin position="1"/>
        <end position="123"/>
    </location>
</feature>
<evidence type="ECO:0000256" key="2">
    <source>
        <dbReference type="ARBA" id="ARBA00004123"/>
    </source>
</evidence>
<feature type="region of interest" description="Disordered" evidence="9">
    <location>
        <begin position="149"/>
        <end position="249"/>
    </location>
</feature>
<evidence type="ECO:0000256" key="9">
    <source>
        <dbReference type="SAM" id="MobiDB-lite"/>
    </source>
</evidence>
<evidence type="ECO:0000256" key="3">
    <source>
        <dbReference type="ARBA" id="ARBA00004496"/>
    </source>
</evidence>
<gene>
    <name evidence="11" type="primary">LOC111124552</name>
</gene>
<comment type="similarity">
    <text evidence="4">Belongs to the MAP Jupiter family.</text>
</comment>
<keyword evidence="8" id="KW-0539">Nucleus</keyword>
<dbReference type="RefSeq" id="XP_022323203.1">
    <property type="nucleotide sequence ID" value="XM_022467495.1"/>
</dbReference>
<evidence type="ECO:0000256" key="1">
    <source>
        <dbReference type="ARBA" id="ARBA00003805"/>
    </source>
</evidence>
<evidence type="ECO:0000256" key="6">
    <source>
        <dbReference type="ARBA" id="ARBA00022490"/>
    </source>
</evidence>
<proteinExistence type="inferred from homology"/>
<evidence type="ECO:0000256" key="4">
    <source>
        <dbReference type="ARBA" id="ARBA00005344"/>
    </source>
</evidence>
<dbReference type="PANTHER" id="PTHR34930:SF2">
    <property type="entry name" value="MICROTUBULE-ASSOCIATED PROTEIN JUPITER"/>
    <property type="match status" value="1"/>
</dbReference>
<evidence type="ECO:0000256" key="5">
    <source>
        <dbReference type="ARBA" id="ARBA00021471"/>
    </source>
</evidence>
<dbReference type="GO" id="GO:0005634">
    <property type="term" value="C:nucleus"/>
    <property type="evidence" value="ECO:0007669"/>
    <property type="project" value="UniProtKB-SubCell"/>
</dbReference>
<evidence type="ECO:0000313" key="10">
    <source>
        <dbReference type="Proteomes" id="UP000694844"/>
    </source>
</evidence>
<dbReference type="GeneID" id="111124552"/>
<feature type="compositionally biased region" description="Basic and acidic residues" evidence="9">
    <location>
        <begin position="203"/>
        <end position="219"/>
    </location>
</feature>
<evidence type="ECO:0000256" key="7">
    <source>
        <dbReference type="ARBA" id="ARBA00022553"/>
    </source>
</evidence>
<comment type="function">
    <text evidence="1">Binds to all microtubule populations.</text>
</comment>
<dbReference type="InterPro" id="IPR033335">
    <property type="entry name" value="JUPITER"/>
</dbReference>
<keyword evidence="10" id="KW-1185">Reference proteome</keyword>
<sequence>MTTTSTFQGMGEDSKPSSRVLRPPGGGGSNIFGVEPVQRGGNTRPKSNDIFGTGPVEPVEDHKGKRRGGPSDNSRDNVFGGSTVADSGANNRAENKRRGQDPGRNRRVVTVKTKGEEFPEYDRSVYAAHLNPQRRNIKQVSTYNPITGQMYAGFEDSPDETPTKGKRAHQNNVMGNGGQSSAFNPITGEPVESPQKTMEAEEEERRRREAQRAQERGDGRNQQQPPPQAPHTSSRVLAPPGGKSSGPLW</sequence>
<keyword evidence="7" id="KW-0597">Phosphoprotein</keyword>
<dbReference type="AlphaFoldDB" id="A0A8B8D520"/>
<accession>A0A8B8D520</accession>
<reference evidence="11" key="1">
    <citation type="submission" date="2025-08" db="UniProtKB">
        <authorList>
            <consortium name="RefSeq"/>
        </authorList>
    </citation>
    <scope>IDENTIFICATION</scope>
    <source>
        <tissue evidence="11">Whole sample</tissue>
    </source>
</reference>